<accession>A0A419T4U2</accession>
<dbReference type="Proteomes" id="UP000284177">
    <property type="component" value="Unassembled WGS sequence"/>
</dbReference>
<sequence length="72" mass="8372">MQEFDKISIAEISKKDMLMIIEALEYTGKKTNIDSFLALKQNILKELSQLADTSEEEFLKYLEEEHSLCLND</sequence>
<keyword evidence="3" id="KW-1185">Reference proteome</keyword>
<dbReference type="AlphaFoldDB" id="A0A419T4U2"/>
<gene>
    <name evidence="2" type="ORF">BET03_10855</name>
</gene>
<evidence type="ECO:0000313" key="3">
    <source>
        <dbReference type="Proteomes" id="UP000284177"/>
    </source>
</evidence>
<evidence type="ECO:0000313" key="2">
    <source>
        <dbReference type="EMBL" id="RKD32567.1"/>
    </source>
</evidence>
<dbReference type="RefSeq" id="WP_120168423.1">
    <property type="nucleotide sequence ID" value="NZ_MCIB01000010.1"/>
</dbReference>
<dbReference type="EMBL" id="MCIB01000010">
    <property type="protein sequence ID" value="RKD32567.1"/>
    <property type="molecule type" value="Genomic_DNA"/>
</dbReference>
<proteinExistence type="predicted"/>
<keyword evidence="1" id="KW-0175">Coiled coil</keyword>
<protein>
    <submittedName>
        <fullName evidence="2">Uncharacterized protein</fullName>
    </submittedName>
</protein>
<name>A0A419T4U2_9FIRM</name>
<feature type="coiled-coil region" evidence="1">
    <location>
        <begin position="37"/>
        <end position="64"/>
    </location>
</feature>
<comment type="caution">
    <text evidence="2">The sequence shown here is derived from an EMBL/GenBank/DDBJ whole genome shotgun (WGS) entry which is preliminary data.</text>
</comment>
<reference evidence="2 3" key="1">
    <citation type="submission" date="2016-08" db="EMBL/GenBank/DDBJ databases">
        <title>Novel Firmicutes and Novel Genomes.</title>
        <authorList>
            <person name="Poppleton D.I."/>
            <person name="Gribaldo S."/>
        </authorList>
    </citation>
    <scope>NUCLEOTIDE SEQUENCE [LARGE SCALE GENOMIC DNA]</scope>
    <source>
        <strain evidence="2 3">CTT3</strain>
    </source>
</reference>
<evidence type="ECO:0000256" key="1">
    <source>
        <dbReference type="SAM" id="Coils"/>
    </source>
</evidence>
<organism evidence="2 3">
    <name type="scientific">Thermohalobacter berrensis</name>
    <dbReference type="NCBI Taxonomy" id="99594"/>
    <lineage>
        <taxon>Bacteria</taxon>
        <taxon>Bacillati</taxon>
        <taxon>Bacillota</taxon>
        <taxon>Tissierellia</taxon>
        <taxon>Tissierellales</taxon>
        <taxon>Thermohalobacteraceae</taxon>
        <taxon>Thermohalobacter</taxon>
    </lineage>
</organism>
<dbReference type="OrthoDB" id="1753235at2"/>